<proteinExistence type="inferred from homology"/>
<dbReference type="GO" id="GO:0005840">
    <property type="term" value="C:ribosome"/>
    <property type="evidence" value="ECO:0007669"/>
    <property type="project" value="UniProtKB-KW"/>
</dbReference>
<dbReference type="InterPro" id="IPR055189">
    <property type="entry name" value="RM44_endonuclase"/>
</dbReference>
<evidence type="ECO:0000256" key="7">
    <source>
        <dbReference type="ARBA" id="ARBA00035187"/>
    </source>
</evidence>
<dbReference type="Gene3D" id="1.10.1520.10">
    <property type="entry name" value="Ribonuclease III domain"/>
    <property type="match status" value="1"/>
</dbReference>
<dbReference type="AlphaFoldDB" id="A0A8R1E9T0"/>
<evidence type="ECO:0000256" key="5">
    <source>
        <dbReference type="ARBA" id="ARBA00023274"/>
    </source>
</evidence>
<protein>
    <recommendedName>
        <fullName evidence="7">Large ribosomal subunit protein mL44</fullName>
    </recommendedName>
</protein>
<dbReference type="GO" id="GO:1990904">
    <property type="term" value="C:ribonucleoprotein complex"/>
    <property type="evidence" value="ECO:0007669"/>
    <property type="project" value="UniProtKB-KW"/>
</dbReference>
<dbReference type="Proteomes" id="UP000005237">
    <property type="component" value="Unassembled WGS sequence"/>
</dbReference>
<evidence type="ECO:0000256" key="6">
    <source>
        <dbReference type="ARBA" id="ARBA00024034"/>
    </source>
</evidence>
<comment type="subcellular location">
    <subcellularLocation>
        <location evidence="1">Mitochondrion</location>
    </subcellularLocation>
</comment>
<dbReference type="GO" id="GO:0006396">
    <property type="term" value="P:RNA processing"/>
    <property type="evidence" value="ECO:0007669"/>
    <property type="project" value="InterPro"/>
</dbReference>
<accession>A0A8R1E9T0</accession>
<evidence type="ECO:0000313" key="11">
    <source>
        <dbReference type="Proteomes" id="UP000005237"/>
    </source>
</evidence>
<feature type="domain" description="Large ribosomal subunit protein mL44 dsRNA binding" evidence="8">
    <location>
        <begin position="175"/>
        <end position="255"/>
    </location>
</feature>
<dbReference type="EnsemblMetazoa" id="CJA30839.1">
    <property type="protein sequence ID" value="CJA30839.1"/>
    <property type="gene ID" value="WBGene00206686"/>
</dbReference>
<dbReference type="CDD" id="cd19874">
    <property type="entry name" value="DSRM_MRPL44"/>
    <property type="match status" value="1"/>
</dbReference>
<sequence length="255" mass="28500">MNRGTIKIFEFSRDYNSEIYAFGHRIGAPEIQEHQYVKALTNESFFERADVEEHVESAQPGADVGTEHNSELVKQGSQKLSAWLKRYLRFHLTSAPEELIEAVEEHLLADECLAEIAKHIGVDNLVRTKEFPVSQHSCANAFRALAGVFSEEKVKNVVIDFVVPQLVDIDFSEIYPLANPMDVLTDLLKAEGVTEIEPRLLRSAGVNSAEPIYVAAIYTDKQKNVGQSAGESLTIAVDMAAREALLRLWNITSDR</sequence>
<dbReference type="SUPFAM" id="SSF69065">
    <property type="entry name" value="RNase III domain-like"/>
    <property type="match status" value="1"/>
</dbReference>
<reference evidence="11" key="1">
    <citation type="submission" date="2010-08" db="EMBL/GenBank/DDBJ databases">
        <authorList>
            <consortium name="Caenorhabditis japonica Sequencing Consortium"/>
            <person name="Wilson R.K."/>
        </authorList>
    </citation>
    <scope>NUCLEOTIDE SEQUENCE [LARGE SCALE GENOMIC DNA]</scope>
    <source>
        <strain evidence="11">DF5081</strain>
    </source>
</reference>
<reference evidence="10" key="2">
    <citation type="submission" date="2022-06" db="UniProtKB">
        <authorList>
            <consortium name="EnsemblMetazoa"/>
        </authorList>
    </citation>
    <scope>IDENTIFICATION</scope>
    <source>
        <strain evidence="10">DF5081</strain>
    </source>
</reference>
<dbReference type="GO" id="GO:0005739">
    <property type="term" value="C:mitochondrion"/>
    <property type="evidence" value="ECO:0007669"/>
    <property type="project" value="UniProtKB-SubCell"/>
</dbReference>
<evidence type="ECO:0000256" key="1">
    <source>
        <dbReference type="ARBA" id="ARBA00004173"/>
    </source>
</evidence>
<name>A0A8R1E9T0_CAEJA</name>
<evidence type="ECO:0000256" key="2">
    <source>
        <dbReference type="ARBA" id="ARBA00022946"/>
    </source>
</evidence>
<dbReference type="FunFam" id="3.30.160.20:FF:000037">
    <property type="entry name" value="39S ribosomal protein L44, mitochondrial"/>
    <property type="match status" value="1"/>
</dbReference>
<keyword evidence="3" id="KW-0689">Ribosomal protein</keyword>
<keyword evidence="11" id="KW-1185">Reference proteome</keyword>
<evidence type="ECO:0000259" key="8">
    <source>
        <dbReference type="Pfam" id="PF22892"/>
    </source>
</evidence>
<dbReference type="GO" id="GO:0003725">
    <property type="term" value="F:double-stranded RNA binding"/>
    <property type="evidence" value="ECO:0007669"/>
    <property type="project" value="InterPro"/>
</dbReference>
<feature type="domain" description="Large ribosomal subunit protein mL44 endonuclease" evidence="9">
    <location>
        <begin position="14"/>
        <end position="148"/>
    </location>
</feature>
<dbReference type="InterPro" id="IPR044444">
    <property type="entry name" value="Ribosomal_mL44_DSRM_metazoa"/>
</dbReference>
<dbReference type="Gene3D" id="3.30.160.20">
    <property type="match status" value="1"/>
</dbReference>
<dbReference type="Pfam" id="PF22935">
    <property type="entry name" value="RM44_endonuclase"/>
    <property type="match status" value="1"/>
</dbReference>
<evidence type="ECO:0000256" key="3">
    <source>
        <dbReference type="ARBA" id="ARBA00022980"/>
    </source>
</evidence>
<evidence type="ECO:0000256" key="4">
    <source>
        <dbReference type="ARBA" id="ARBA00023128"/>
    </source>
</evidence>
<keyword evidence="5" id="KW-0687">Ribonucleoprotein</keyword>
<dbReference type="GO" id="GO:0004525">
    <property type="term" value="F:ribonuclease III activity"/>
    <property type="evidence" value="ECO:0007669"/>
    <property type="project" value="InterPro"/>
</dbReference>
<keyword evidence="2" id="KW-0809">Transit peptide</keyword>
<evidence type="ECO:0000313" key="10">
    <source>
        <dbReference type="EnsemblMetazoa" id="CJA30839.1"/>
    </source>
</evidence>
<keyword evidence="4" id="KW-0496">Mitochondrion</keyword>
<comment type="similarity">
    <text evidence="6">Belongs to the ribonuclease III family. Mitochondrion-specific ribosomal protein mL44 subfamily.</text>
</comment>
<organism evidence="10 11">
    <name type="scientific">Caenorhabditis japonica</name>
    <dbReference type="NCBI Taxonomy" id="281687"/>
    <lineage>
        <taxon>Eukaryota</taxon>
        <taxon>Metazoa</taxon>
        <taxon>Ecdysozoa</taxon>
        <taxon>Nematoda</taxon>
        <taxon>Chromadorea</taxon>
        <taxon>Rhabditida</taxon>
        <taxon>Rhabditina</taxon>
        <taxon>Rhabditomorpha</taxon>
        <taxon>Rhabditoidea</taxon>
        <taxon>Rhabditidae</taxon>
        <taxon>Peloderinae</taxon>
        <taxon>Caenorhabditis</taxon>
    </lineage>
</organism>
<dbReference type="Pfam" id="PF22892">
    <property type="entry name" value="DSRM_MRPL44"/>
    <property type="match status" value="1"/>
</dbReference>
<dbReference type="InterPro" id="IPR036389">
    <property type="entry name" value="RNase_III_sf"/>
</dbReference>
<evidence type="ECO:0000259" key="9">
    <source>
        <dbReference type="Pfam" id="PF22935"/>
    </source>
</evidence>